<name>A0ABU7YUG3_9GAMM</name>
<reference evidence="2 3" key="1">
    <citation type="journal article" date="2016" name="Int. J. Syst. Evol. Microbiol.">
        <title>Lysobacter erysipheiresistens sp. nov., an antagonist of powdery mildew, isolated from tobacco-cultivated soil.</title>
        <authorList>
            <person name="Xie B."/>
            <person name="Li T."/>
            <person name="Lin X."/>
            <person name="Wang C.J."/>
            <person name="Chen Y.J."/>
            <person name="Liu W.J."/>
            <person name="Zhao Z.W."/>
        </authorList>
    </citation>
    <scope>NUCLEOTIDE SEQUENCE [LARGE SCALE GENOMIC DNA]</scope>
    <source>
        <strain evidence="2 3">RS-LYSO-3</strain>
    </source>
</reference>
<accession>A0ABU7YUG3</accession>
<dbReference type="EMBL" id="JAXGFP010000001">
    <property type="protein sequence ID" value="MEG3182682.1"/>
    <property type="molecule type" value="Genomic_DNA"/>
</dbReference>
<proteinExistence type="predicted"/>
<comment type="caution">
    <text evidence="2">The sequence shown here is derived from an EMBL/GenBank/DDBJ whole genome shotgun (WGS) entry which is preliminary data.</text>
</comment>
<dbReference type="Gene3D" id="1.10.10.60">
    <property type="entry name" value="Homeodomain-like"/>
    <property type="match status" value="1"/>
</dbReference>
<dbReference type="InterPro" id="IPR048683">
    <property type="entry name" value="Sf6_terminase"/>
</dbReference>
<evidence type="ECO:0008006" key="4">
    <source>
        <dbReference type="Google" id="ProtNLM"/>
    </source>
</evidence>
<feature type="compositionally biased region" description="Basic residues" evidence="1">
    <location>
        <begin position="36"/>
        <end position="51"/>
    </location>
</feature>
<evidence type="ECO:0000256" key="1">
    <source>
        <dbReference type="SAM" id="MobiDB-lite"/>
    </source>
</evidence>
<sequence>MAGKPAKKPAKAKKSPFLTGNGTGKAPSGVFTPAKSPRKGGRKAAKPRKPGRPSSYTEKLADAICERLASGESLRAICRDESMPGMTTVFKWLADPNKPEFVKQYTHAREEQAETLADEIVGIADEECTMVKAIKHPAAAKGDEEDLEVVFDSTAVARNRLRVEARKWVAAKLKPKKYGDAVTIKGDPDNPIEHRTRMTEAELEAIAASGKQPRG</sequence>
<feature type="compositionally biased region" description="Basic residues" evidence="1">
    <location>
        <begin position="1"/>
        <end position="14"/>
    </location>
</feature>
<dbReference type="Pfam" id="PF20901">
    <property type="entry name" value="Sf6_terminase"/>
    <property type="match status" value="1"/>
</dbReference>
<keyword evidence="3" id="KW-1185">Reference proteome</keyword>
<evidence type="ECO:0000313" key="2">
    <source>
        <dbReference type="EMBL" id="MEG3182682.1"/>
    </source>
</evidence>
<feature type="region of interest" description="Disordered" evidence="1">
    <location>
        <begin position="1"/>
        <end position="58"/>
    </location>
</feature>
<evidence type="ECO:0000313" key="3">
    <source>
        <dbReference type="Proteomes" id="UP001355056"/>
    </source>
</evidence>
<protein>
    <recommendedName>
        <fullName evidence="4">Terminase small subunit</fullName>
    </recommendedName>
</protein>
<dbReference type="Proteomes" id="UP001355056">
    <property type="component" value="Unassembled WGS sequence"/>
</dbReference>
<organism evidence="2 3">
    <name type="scientific">Novilysobacter erysipheiresistens</name>
    <dbReference type="NCBI Taxonomy" id="1749332"/>
    <lineage>
        <taxon>Bacteria</taxon>
        <taxon>Pseudomonadati</taxon>
        <taxon>Pseudomonadota</taxon>
        <taxon>Gammaproteobacteria</taxon>
        <taxon>Lysobacterales</taxon>
        <taxon>Lysobacteraceae</taxon>
        <taxon>Novilysobacter</taxon>
    </lineage>
</organism>
<dbReference type="RefSeq" id="WP_332614025.1">
    <property type="nucleotide sequence ID" value="NZ_JAXGFP010000001.1"/>
</dbReference>
<gene>
    <name evidence="2" type="ORF">SNE34_01455</name>
</gene>